<name>A0A9X9LYX4_GULGU</name>
<reference evidence="1 2" key="1">
    <citation type="submission" date="2018-10" db="EMBL/GenBank/DDBJ databases">
        <authorList>
            <person name="Ekblom R."/>
            <person name="Jareborg N."/>
        </authorList>
    </citation>
    <scope>NUCLEOTIDE SEQUENCE [LARGE SCALE GENOMIC DNA]</scope>
    <source>
        <tissue evidence="1">Muscle</tissue>
    </source>
</reference>
<evidence type="ECO:0000313" key="2">
    <source>
        <dbReference type="Proteomes" id="UP000269945"/>
    </source>
</evidence>
<dbReference type="AlphaFoldDB" id="A0A9X9LYX4"/>
<keyword evidence="2" id="KW-1185">Reference proteome</keyword>
<dbReference type="EMBL" id="CYRY02030618">
    <property type="protein sequence ID" value="VCX04451.1"/>
    <property type="molecule type" value="Genomic_DNA"/>
</dbReference>
<accession>A0A9X9LYX4</accession>
<protein>
    <submittedName>
        <fullName evidence="1">Uncharacterized protein</fullName>
    </submittedName>
</protein>
<comment type="caution">
    <text evidence="1">The sequence shown here is derived from an EMBL/GenBank/DDBJ whole genome shotgun (WGS) entry which is preliminary data.</text>
</comment>
<dbReference type="Proteomes" id="UP000269945">
    <property type="component" value="Unassembled WGS sequence"/>
</dbReference>
<organism evidence="1 2">
    <name type="scientific">Gulo gulo</name>
    <name type="common">Wolverine</name>
    <name type="synonym">Gluton</name>
    <dbReference type="NCBI Taxonomy" id="48420"/>
    <lineage>
        <taxon>Eukaryota</taxon>
        <taxon>Metazoa</taxon>
        <taxon>Chordata</taxon>
        <taxon>Craniata</taxon>
        <taxon>Vertebrata</taxon>
        <taxon>Euteleostomi</taxon>
        <taxon>Mammalia</taxon>
        <taxon>Eutheria</taxon>
        <taxon>Laurasiatheria</taxon>
        <taxon>Carnivora</taxon>
        <taxon>Caniformia</taxon>
        <taxon>Musteloidea</taxon>
        <taxon>Mustelidae</taxon>
        <taxon>Guloninae</taxon>
        <taxon>Gulo</taxon>
    </lineage>
</organism>
<sequence length="74" mass="8087">MARQIKLLQETMITAPTGSYFLVLGRSHSKPTQDRVSSAFTVSALPGYTQPLYPFPCLLVIFSPLAKSRVSSGK</sequence>
<proteinExistence type="predicted"/>
<evidence type="ECO:0000313" key="1">
    <source>
        <dbReference type="EMBL" id="VCX04451.1"/>
    </source>
</evidence>
<gene>
    <name evidence="1" type="ORF">BN2614_LOCUS2</name>
</gene>